<dbReference type="RefSeq" id="WP_304121224.1">
    <property type="nucleotide sequence ID" value="NZ_DYZA01000068.1"/>
</dbReference>
<dbReference type="GO" id="GO:0016646">
    <property type="term" value="F:oxidoreductase activity, acting on the CH-NH group of donors, NAD or NADP as acceptor"/>
    <property type="evidence" value="ECO:0007669"/>
    <property type="project" value="UniProtKB-ARBA"/>
</dbReference>
<proteinExistence type="inferred from homology"/>
<dbReference type="Gene3D" id="2.30.110.10">
    <property type="entry name" value="Electron Transport, Fmn-binding Protein, Chain A"/>
    <property type="match status" value="1"/>
</dbReference>
<dbReference type="Proteomes" id="UP000698963">
    <property type="component" value="Unassembled WGS sequence"/>
</dbReference>
<comment type="similarity">
    <text evidence="1">Belongs to the flavoredoxin family.</text>
</comment>
<comment type="caution">
    <text evidence="3">The sequence shown here is derived from an EMBL/GenBank/DDBJ whole genome shotgun (WGS) entry which is preliminary data.</text>
</comment>
<gene>
    <name evidence="3" type="ORF">K8W16_03600</name>
</gene>
<dbReference type="PANTHER" id="PTHR43567">
    <property type="entry name" value="FLAVOREDOXIN-RELATED-RELATED"/>
    <property type="match status" value="1"/>
</dbReference>
<dbReference type="EMBL" id="DYZA01000068">
    <property type="protein sequence ID" value="HJD96715.1"/>
    <property type="molecule type" value="Genomic_DNA"/>
</dbReference>
<evidence type="ECO:0000313" key="4">
    <source>
        <dbReference type="Proteomes" id="UP000698963"/>
    </source>
</evidence>
<organism evidence="3 4">
    <name type="scientific">Mailhella massiliensis</name>
    <dbReference type="NCBI Taxonomy" id="1903261"/>
    <lineage>
        <taxon>Bacteria</taxon>
        <taxon>Pseudomonadati</taxon>
        <taxon>Thermodesulfobacteriota</taxon>
        <taxon>Desulfovibrionia</taxon>
        <taxon>Desulfovibrionales</taxon>
        <taxon>Desulfovibrionaceae</taxon>
        <taxon>Mailhella</taxon>
    </lineage>
</organism>
<dbReference type="PANTHER" id="PTHR43567:SF5">
    <property type="entry name" value="HYPOTHETICAL CYTOSOLIC PROTEIN"/>
    <property type="match status" value="1"/>
</dbReference>
<dbReference type="InterPro" id="IPR002563">
    <property type="entry name" value="Flavin_Rdtase-like_dom"/>
</dbReference>
<dbReference type="GO" id="GO:0010181">
    <property type="term" value="F:FMN binding"/>
    <property type="evidence" value="ECO:0007669"/>
    <property type="project" value="InterPro"/>
</dbReference>
<dbReference type="SUPFAM" id="SSF50475">
    <property type="entry name" value="FMN-binding split barrel"/>
    <property type="match status" value="1"/>
</dbReference>
<dbReference type="Pfam" id="PF01613">
    <property type="entry name" value="Flavin_Reduct"/>
    <property type="match status" value="1"/>
</dbReference>
<feature type="domain" description="Flavin reductase like" evidence="2">
    <location>
        <begin position="50"/>
        <end position="202"/>
    </location>
</feature>
<dbReference type="InterPro" id="IPR012349">
    <property type="entry name" value="Split_barrel_FMN-bd"/>
</dbReference>
<reference evidence="3" key="1">
    <citation type="journal article" date="2021" name="PeerJ">
        <title>Extensive microbial diversity within the chicken gut microbiome revealed by metagenomics and culture.</title>
        <authorList>
            <person name="Gilroy R."/>
            <person name="Ravi A."/>
            <person name="Getino M."/>
            <person name="Pursley I."/>
            <person name="Horton D.L."/>
            <person name="Alikhan N.F."/>
            <person name="Baker D."/>
            <person name="Gharbi K."/>
            <person name="Hall N."/>
            <person name="Watson M."/>
            <person name="Adriaenssens E.M."/>
            <person name="Foster-Nyarko E."/>
            <person name="Jarju S."/>
            <person name="Secka A."/>
            <person name="Antonio M."/>
            <person name="Oren A."/>
            <person name="Chaudhuri R.R."/>
            <person name="La Ragione R."/>
            <person name="Hildebrand F."/>
            <person name="Pallen M.J."/>
        </authorList>
    </citation>
    <scope>NUCLEOTIDE SEQUENCE</scope>
    <source>
        <strain evidence="3">ChiGjej2B2-19336</strain>
    </source>
</reference>
<sequence length="209" mass="23643">FSFFCLENILEIVSIFETREGSRRVDAMSEMNIPGWSGISPYEIMGNSTRRLEKEWMLLTSGNPAEGAATMTINWGMFGFLWNRPAVFVAVRKSRHTLPFIERNKSFSLGVFAESYKDKLLFCGRNSGRDVDKISHCGFSTLFAGEIPFFAEAESVLLCRVAYSGNIIEDEFIDRSVYADWYSHGVHAGDMHTFFIASVTGALKKERND</sequence>
<evidence type="ECO:0000256" key="1">
    <source>
        <dbReference type="ARBA" id="ARBA00038054"/>
    </source>
</evidence>
<accession>A0A921AVL3</accession>
<protein>
    <submittedName>
        <fullName evidence="3">Flavin reductase family protein</fullName>
    </submittedName>
</protein>
<dbReference type="AlphaFoldDB" id="A0A921AVL3"/>
<name>A0A921AVL3_9BACT</name>
<evidence type="ECO:0000313" key="3">
    <source>
        <dbReference type="EMBL" id="HJD96715.1"/>
    </source>
</evidence>
<dbReference type="InterPro" id="IPR052174">
    <property type="entry name" value="Flavoredoxin"/>
</dbReference>
<feature type="non-terminal residue" evidence="3">
    <location>
        <position position="1"/>
    </location>
</feature>
<reference evidence="3" key="2">
    <citation type="submission" date="2021-09" db="EMBL/GenBank/DDBJ databases">
        <authorList>
            <person name="Gilroy R."/>
        </authorList>
    </citation>
    <scope>NUCLEOTIDE SEQUENCE</scope>
    <source>
        <strain evidence="3">ChiGjej2B2-19336</strain>
    </source>
</reference>
<evidence type="ECO:0000259" key="2">
    <source>
        <dbReference type="Pfam" id="PF01613"/>
    </source>
</evidence>